<dbReference type="OrthoDB" id="10264220at2759"/>
<dbReference type="Proteomes" id="UP000078046">
    <property type="component" value="Unassembled WGS sequence"/>
</dbReference>
<keyword evidence="3 8" id="KW-0813">Transport</keyword>
<comment type="caution">
    <text evidence="9">The sequence shown here is derived from an EMBL/GenBank/DDBJ whole genome shotgun (WGS) entry which is preliminary data.</text>
</comment>
<name>A0A177ATD1_9BILA</name>
<evidence type="ECO:0000256" key="5">
    <source>
        <dbReference type="ARBA" id="ARBA00022989"/>
    </source>
</evidence>
<keyword evidence="4" id="KW-0812">Transmembrane</keyword>
<evidence type="ECO:0000313" key="10">
    <source>
        <dbReference type="Proteomes" id="UP000078046"/>
    </source>
</evidence>
<keyword evidence="7" id="KW-0472">Membrane</keyword>
<comment type="subcellular location">
    <subcellularLocation>
        <location evidence="1">Membrane</location>
        <topology evidence="1">Multi-pass membrane protein</topology>
    </subcellularLocation>
</comment>
<comment type="similarity">
    <text evidence="2 8">Belongs to the V-ATPase 116 kDa subunit family.</text>
</comment>
<dbReference type="GO" id="GO:0005886">
    <property type="term" value="C:plasma membrane"/>
    <property type="evidence" value="ECO:0007669"/>
    <property type="project" value="TreeGrafter"/>
</dbReference>
<evidence type="ECO:0000313" key="9">
    <source>
        <dbReference type="EMBL" id="OAF64782.1"/>
    </source>
</evidence>
<sequence length="98" mass="11171">MASIIRSEEMAKCNIYIQSEAAYSVISEIGEIGIVQFVDMNQDINAFQRKFISDIKRCTFLERSLNYLQENLNKDGILPNELIESLPAPSQNDIIDLE</sequence>
<proteinExistence type="inferred from homology"/>
<dbReference type="GO" id="GO:0033179">
    <property type="term" value="C:proton-transporting V-type ATPase, V0 domain"/>
    <property type="evidence" value="ECO:0007669"/>
    <property type="project" value="InterPro"/>
</dbReference>
<dbReference type="PANTHER" id="PTHR11629">
    <property type="entry name" value="VACUOLAR PROTON ATPASES"/>
    <property type="match status" value="1"/>
</dbReference>
<evidence type="ECO:0000256" key="4">
    <source>
        <dbReference type="ARBA" id="ARBA00022692"/>
    </source>
</evidence>
<dbReference type="PANTHER" id="PTHR11629:SF63">
    <property type="entry name" value="V-TYPE PROTON ATPASE SUBUNIT A"/>
    <property type="match status" value="1"/>
</dbReference>
<dbReference type="AlphaFoldDB" id="A0A177ATD1"/>
<comment type="function">
    <text evidence="8">Essential component of the vacuolar proton pump (V-ATPase), a multimeric enzyme that catalyzes the translocation of protons across the membranes. Required for assembly and activity of the V-ATPase.</text>
</comment>
<evidence type="ECO:0000256" key="2">
    <source>
        <dbReference type="ARBA" id="ARBA00009904"/>
    </source>
</evidence>
<keyword evidence="5" id="KW-1133">Transmembrane helix</keyword>
<dbReference type="GO" id="GO:0016471">
    <property type="term" value="C:vacuolar proton-transporting V-type ATPase complex"/>
    <property type="evidence" value="ECO:0007669"/>
    <property type="project" value="TreeGrafter"/>
</dbReference>
<evidence type="ECO:0000256" key="3">
    <source>
        <dbReference type="ARBA" id="ARBA00022448"/>
    </source>
</evidence>
<keyword evidence="8" id="KW-0375">Hydrogen ion transport</keyword>
<dbReference type="EMBL" id="LWCA01001620">
    <property type="protein sequence ID" value="OAF64782.1"/>
    <property type="molecule type" value="Genomic_DNA"/>
</dbReference>
<gene>
    <name evidence="9" type="ORF">A3Q56_07511</name>
</gene>
<evidence type="ECO:0000256" key="8">
    <source>
        <dbReference type="RuleBase" id="RU361189"/>
    </source>
</evidence>
<evidence type="ECO:0000256" key="6">
    <source>
        <dbReference type="ARBA" id="ARBA00023065"/>
    </source>
</evidence>
<accession>A0A177ATD1</accession>
<reference evidence="9 10" key="1">
    <citation type="submission" date="2016-04" db="EMBL/GenBank/DDBJ databases">
        <title>The genome of Intoshia linei affirms orthonectids as highly simplified spiralians.</title>
        <authorList>
            <person name="Mikhailov K.V."/>
            <person name="Slusarev G.S."/>
            <person name="Nikitin M.A."/>
            <person name="Logacheva M.D."/>
            <person name="Penin A."/>
            <person name="Aleoshin V."/>
            <person name="Panchin Y.V."/>
        </authorList>
    </citation>
    <scope>NUCLEOTIDE SEQUENCE [LARGE SCALE GENOMIC DNA]</scope>
    <source>
        <strain evidence="9">Intl2013</strain>
        <tissue evidence="9">Whole animal</tissue>
    </source>
</reference>
<evidence type="ECO:0000256" key="1">
    <source>
        <dbReference type="ARBA" id="ARBA00004141"/>
    </source>
</evidence>
<evidence type="ECO:0000256" key="7">
    <source>
        <dbReference type="ARBA" id="ARBA00023136"/>
    </source>
</evidence>
<keyword evidence="10" id="KW-1185">Reference proteome</keyword>
<protein>
    <recommendedName>
        <fullName evidence="8">V-type proton ATPase subunit a</fullName>
    </recommendedName>
</protein>
<keyword evidence="6 8" id="KW-0406">Ion transport</keyword>
<dbReference type="GO" id="GO:0007035">
    <property type="term" value="P:vacuolar acidification"/>
    <property type="evidence" value="ECO:0007669"/>
    <property type="project" value="TreeGrafter"/>
</dbReference>
<dbReference type="InterPro" id="IPR002490">
    <property type="entry name" value="V-ATPase_116kDa_su"/>
</dbReference>
<dbReference type="Pfam" id="PF01496">
    <property type="entry name" value="V_ATPase_I"/>
    <property type="match status" value="1"/>
</dbReference>
<organism evidence="9 10">
    <name type="scientific">Intoshia linei</name>
    <dbReference type="NCBI Taxonomy" id="1819745"/>
    <lineage>
        <taxon>Eukaryota</taxon>
        <taxon>Metazoa</taxon>
        <taxon>Spiralia</taxon>
        <taxon>Lophotrochozoa</taxon>
        <taxon>Mesozoa</taxon>
        <taxon>Orthonectida</taxon>
        <taxon>Rhopaluridae</taxon>
        <taxon>Intoshia</taxon>
    </lineage>
</organism>
<dbReference type="GO" id="GO:0051117">
    <property type="term" value="F:ATPase binding"/>
    <property type="evidence" value="ECO:0007669"/>
    <property type="project" value="TreeGrafter"/>
</dbReference>
<dbReference type="GO" id="GO:0046961">
    <property type="term" value="F:proton-transporting ATPase activity, rotational mechanism"/>
    <property type="evidence" value="ECO:0007669"/>
    <property type="project" value="InterPro"/>
</dbReference>
<feature type="non-terminal residue" evidence="9">
    <location>
        <position position="98"/>
    </location>
</feature>